<evidence type="ECO:0000313" key="6">
    <source>
        <dbReference type="Proteomes" id="UP000243217"/>
    </source>
</evidence>
<dbReference type="InterPro" id="IPR007867">
    <property type="entry name" value="GMC_OxRtase_C"/>
</dbReference>
<dbReference type="Gene3D" id="3.50.4.10">
    <property type="entry name" value="Hepatocyte Growth Factor"/>
    <property type="match status" value="12"/>
</dbReference>
<dbReference type="STRING" id="74557.A0A1W0A6N9"/>
<dbReference type="InterPro" id="IPR000177">
    <property type="entry name" value="Apple"/>
</dbReference>
<accession>A0A1W0A6N9</accession>
<evidence type="ECO:0000313" key="5">
    <source>
        <dbReference type="EMBL" id="OQS05690.1"/>
    </source>
</evidence>
<dbReference type="SUPFAM" id="SSF51905">
    <property type="entry name" value="FAD/NAD(P)-binding domain"/>
    <property type="match status" value="1"/>
</dbReference>
<dbReference type="PANTHER" id="PTHR47190:SF2">
    <property type="entry name" value="CELLOBIOSE DEHYDROGENASE (AFU_ORTHOLOGUE AFUA_2G17620)"/>
    <property type="match status" value="1"/>
</dbReference>
<dbReference type="EMBL" id="JNBS01000428">
    <property type="protein sequence ID" value="OQS05690.1"/>
    <property type="molecule type" value="Genomic_DNA"/>
</dbReference>
<dbReference type="SUPFAM" id="SSF54373">
    <property type="entry name" value="FAD-linked reductases, C-terminal domain"/>
    <property type="match status" value="1"/>
</dbReference>
<feature type="non-terminal residue" evidence="5">
    <location>
        <position position="1575"/>
    </location>
</feature>
<feature type="domain" description="Apple" evidence="4">
    <location>
        <begin position="323"/>
        <end position="403"/>
    </location>
</feature>
<dbReference type="Pfam" id="PF14295">
    <property type="entry name" value="PAN_4"/>
    <property type="match status" value="12"/>
</dbReference>
<name>A0A1W0A6N9_9STRA</name>
<dbReference type="Gene3D" id="3.30.410.10">
    <property type="entry name" value="Cholesterol Oxidase, domain 2"/>
    <property type="match status" value="1"/>
</dbReference>
<dbReference type="PROSITE" id="PS00624">
    <property type="entry name" value="GMC_OXRED_2"/>
    <property type="match status" value="1"/>
</dbReference>
<dbReference type="OrthoDB" id="413885at2759"/>
<organism evidence="5 6">
    <name type="scientific">Thraustotheca clavata</name>
    <dbReference type="NCBI Taxonomy" id="74557"/>
    <lineage>
        <taxon>Eukaryota</taxon>
        <taxon>Sar</taxon>
        <taxon>Stramenopiles</taxon>
        <taxon>Oomycota</taxon>
        <taxon>Saprolegniomycetes</taxon>
        <taxon>Saprolegniales</taxon>
        <taxon>Achlyaceae</taxon>
        <taxon>Thraustotheca</taxon>
    </lineage>
</organism>
<evidence type="ECO:0000256" key="1">
    <source>
        <dbReference type="ARBA" id="ARBA00022737"/>
    </source>
</evidence>
<dbReference type="Proteomes" id="UP000243217">
    <property type="component" value="Unassembled WGS sequence"/>
</dbReference>
<feature type="signal peptide" evidence="3">
    <location>
        <begin position="1"/>
        <end position="21"/>
    </location>
</feature>
<evidence type="ECO:0000256" key="2">
    <source>
        <dbReference type="ARBA" id="ARBA00023157"/>
    </source>
</evidence>
<dbReference type="InterPro" id="IPR053208">
    <property type="entry name" value="GMC_Oxidoreductase_CD"/>
</dbReference>
<dbReference type="InterPro" id="IPR036188">
    <property type="entry name" value="FAD/NAD-bd_sf"/>
</dbReference>
<keyword evidence="1" id="KW-0677">Repeat</keyword>
<dbReference type="Pfam" id="PF00732">
    <property type="entry name" value="GMC_oxred_N"/>
    <property type="match status" value="1"/>
</dbReference>
<feature type="domain" description="Apple" evidence="4">
    <location>
        <begin position="538"/>
        <end position="606"/>
    </location>
</feature>
<dbReference type="Pfam" id="PF05199">
    <property type="entry name" value="GMC_oxred_C"/>
    <property type="match status" value="1"/>
</dbReference>
<comment type="caution">
    <text evidence="5">The sequence shown here is derived from an EMBL/GenBank/DDBJ whole genome shotgun (WGS) entry which is preliminary data.</text>
</comment>
<dbReference type="GO" id="GO:0006508">
    <property type="term" value="P:proteolysis"/>
    <property type="evidence" value="ECO:0007669"/>
    <property type="project" value="InterPro"/>
</dbReference>
<dbReference type="Gene3D" id="3.50.50.60">
    <property type="entry name" value="FAD/NAD(P)-binding domain"/>
    <property type="match status" value="2"/>
</dbReference>
<dbReference type="InterPro" id="IPR003609">
    <property type="entry name" value="Pan_app"/>
</dbReference>
<proteinExistence type="predicted"/>
<sequence length="1575" mass="167500">MLMRLTTTLLALVIASHQAATVTFGRDQIESDMCATYEQNLDYFGNDIKSTQQSTPGACCNDCNATPGCRLYVWNNGICWLKKAASGRTSSPGSYSAFAEPNPVCSNFQPNVDYYGNDIKSTQRPSYNDCCADCMATPGCKLYVWNNANGGTCWLKNAKGAQSSQPGAYAASYGTPPQGCTNYQQNVDYYGNDIKSTQRASPNDCCSDCSATPGCKLYVWNNANGGTCWLKNAQGPASSQPGAYSASIPSSTGSCGAVIPNTDFTGQDVGNVPGSTPAQCCAACLSSKACNAYSIWNNICWLKSGSNAPHAATGVTAATVNKCSALQSNVDYAGNDIANAPSADASGCCALCRNTNGCKAFSWSQGVCYFKSAQGSSVNKAGVVSAVVLINNQQNVDYFGNDIKFTLRGNPSDCCGDCAATSGCVLYVWTNTNGGTCYLKNAKGNPSTVTGAQSASVDNPVATCNNYQQNVDYFGNDIKSTLRSSPNDCCGDCVATPTCVVYVWTSTNGGTCYLKNAKGAVSSLPGAFSASIPSSTSCGPVLANTDIANQDITNVPGSTPDQCCSACTNNKACNAYSLSNNVCYLKTGNDGQHTANGVTSGTVYKCTPLQSNVDFPGNDIGVDYFGNDIVSTARTIPNDCCGDCAGTPGCQLYVWTNTNSGTCYLKTAQSNPSSLPGASSAIVNTAGTCTNNQQGLDYFGNDIKSTLRPSSSFCCNDCASTPNCVLYVWTNTNGGTCYLKNAISSPTLLSGASSGFVGSTTCGAVIPNTDYTGQDVANVPGSTPVDCCNACVANTQCNAYVLYNNVCYLKSGTNGKISATNRIAASVNKCSTLQSGVDYIDNDIGNSPSTDATGCCAKCRNTPNCHAFSCRVVLGDTYDVIVVGSGPGGLVAAEYLSRSNGISVLVLEAGGLSLAATGGKDIPSYAASQGLTRFDIPGEYSSVAFSQNNQYRMNTDWVASPGHLWLGKVIGGSSSLNGMLYFHTPDSYVTEANWPYSADAVNQAYLSIEKVFSWTNNPSPDGKRYKQEAYNIVKDALSNGGYKEASGINDPTWRNTKSKTFGHPPFAIKNGLRDSPAKTFLGAAKTRSNFKLISSATVSYIVQKKGKATGVVYDSNGQSITVNLSTRGAVIVAGSAAMTPKILIQSGIGPKSQLQMLSNNKNFPGIGSDSSKWVVNENVGSNMFDTHQLLMTFTRNDMTAFIDSQNPTSAIQQYMTGNHAGPWSSPNPVLVAYENYTTNNRNYQFQVTTYCRGYSTQNVNKNLGVAIYLNNPVSRDIARFTSDGKYHLDTQKSMYNNPNDRAAVITYVDKFRKMMTDRGVSAVKPVSNIATKDFVQSSVEGANHYGGSCYTSGDKNDKNRCADETFRVVGTSNIYIGDGSLMKEGTVNPYGFIMQAGYQAGVNVQNAILRSWWSINRGKDIPSYVVSQGLTRFDIPGEYLIIAFGPNNQYRMNTDWAASPSPLWLGKVIGGSSSLNRLLYFHTPDSYVTEANWPNSAAAVNQAYSYIEKKQEAYNIFKEVFTKGGYKEASGINDPTWRNAKSKTFGHPPFKLVMRMATPMNISTTSLVLPPTSIT</sequence>
<feature type="domain" description="Apple" evidence="4">
    <location>
        <begin position="105"/>
        <end position="180"/>
    </location>
</feature>
<reference evidence="5 6" key="1">
    <citation type="journal article" date="2014" name="Genome Biol. Evol.">
        <title>The secreted proteins of Achlya hypogyna and Thraustotheca clavata identify the ancestral oomycete secretome and reveal gene acquisitions by horizontal gene transfer.</title>
        <authorList>
            <person name="Misner I."/>
            <person name="Blouin N."/>
            <person name="Leonard G."/>
            <person name="Richards T.A."/>
            <person name="Lane C.E."/>
        </authorList>
    </citation>
    <scope>NUCLEOTIDE SEQUENCE [LARGE SCALE GENOMIC DNA]</scope>
    <source>
        <strain evidence="5 6">ATCC 34112</strain>
    </source>
</reference>
<dbReference type="InterPro" id="IPR000172">
    <property type="entry name" value="GMC_OxRdtase_N"/>
</dbReference>
<evidence type="ECO:0000259" key="4">
    <source>
        <dbReference type="PROSITE" id="PS50948"/>
    </source>
</evidence>
<dbReference type="SMART" id="SM00223">
    <property type="entry name" value="APPLE"/>
    <property type="match status" value="11"/>
</dbReference>
<keyword evidence="2" id="KW-1015">Disulfide bond</keyword>
<keyword evidence="3" id="KW-0732">Signal</keyword>
<dbReference type="PROSITE" id="PS50948">
    <property type="entry name" value="PAN"/>
    <property type="match status" value="4"/>
</dbReference>
<keyword evidence="6" id="KW-1185">Reference proteome</keyword>
<gene>
    <name evidence="5" type="ORF">THRCLA_20555</name>
</gene>
<evidence type="ECO:0000256" key="3">
    <source>
        <dbReference type="SAM" id="SignalP"/>
    </source>
</evidence>
<dbReference type="PANTHER" id="PTHR47190">
    <property type="entry name" value="DEHYDROGENASE, PUTATIVE-RELATED"/>
    <property type="match status" value="1"/>
</dbReference>
<dbReference type="GO" id="GO:0005576">
    <property type="term" value="C:extracellular region"/>
    <property type="evidence" value="ECO:0007669"/>
    <property type="project" value="InterPro"/>
</dbReference>
<feature type="domain" description="Apple" evidence="4">
    <location>
        <begin position="762"/>
        <end position="830"/>
    </location>
</feature>
<dbReference type="Pfam" id="PF13450">
    <property type="entry name" value="NAD_binding_8"/>
    <property type="match status" value="1"/>
</dbReference>
<dbReference type="GO" id="GO:0016614">
    <property type="term" value="F:oxidoreductase activity, acting on CH-OH group of donors"/>
    <property type="evidence" value="ECO:0007669"/>
    <property type="project" value="InterPro"/>
</dbReference>
<dbReference type="CDD" id="cd01100">
    <property type="entry name" value="APPLE_Factor_XI_like"/>
    <property type="match status" value="11"/>
</dbReference>
<protein>
    <submittedName>
        <fullName evidence="5">Carbohydrate-binding protein</fullName>
    </submittedName>
</protein>
<feature type="chain" id="PRO_5012732134" evidence="3">
    <location>
        <begin position="22"/>
        <end position="1575"/>
    </location>
</feature>
<dbReference type="GO" id="GO:0050660">
    <property type="term" value="F:flavin adenine dinucleotide binding"/>
    <property type="evidence" value="ECO:0007669"/>
    <property type="project" value="InterPro"/>
</dbReference>